<gene>
    <name evidence="2" type="ORF">NIES2135_36840</name>
</gene>
<name>A0A1Z4JJH8_LEPBY</name>
<reference evidence="2 3" key="1">
    <citation type="submission" date="2017-06" db="EMBL/GenBank/DDBJ databases">
        <title>Genome sequencing of cyanobaciteial culture collection at National Institute for Environmental Studies (NIES).</title>
        <authorList>
            <person name="Hirose Y."/>
            <person name="Shimura Y."/>
            <person name="Fujisawa T."/>
            <person name="Nakamura Y."/>
            <person name="Kawachi M."/>
        </authorList>
    </citation>
    <scope>NUCLEOTIDE SEQUENCE [LARGE SCALE GENOMIC DNA]</scope>
    <source>
        <strain evidence="2 3">NIES-2135</strain>
    </source>
</reference>
<organism evidence="2 3">
    <name type="scientific">Leptolyngbya boryana NIES-2135</name>
    <dbReference type="NCBI Taxonomy" id="1973484"/>
    <lineage>
        <taxon>Bacteria</taxon>
        <taxon>Bacillati</taxon>
        <taxon>Cyanobacteriota</taxon>
        <taxon>Cyanophyceae</taxon>
        <taxon>Leptolyngbyales</taxon>
        <taxon>Leptolyngbyaceae</taxon>
        <taxon>Leptolyngbya group</taxon>
        <taxon>Leptolyngbya</taxon>
    </lineage>
</organism>
<evidence type="ECO:0000313" key="2">
    <source>
        <dbReference type="EMBL" id="BAY56838.1"/>
    </source>
</evidence>
<sequence length="223" mass="25176">MAINPPPKTCLHCGQLFHRRENERLSDFKKKKFCDRSCSASYNGRMFPRKITISPTGGILPCQRCSAPIQLKRAARGGYYKRKYCDSCLKRSLSEHGTTVIAKNTKEYQAKRINVLSLTKAELFSRRKNWQSARTSIRNHASRIYLASGGRKQCAICGYSLHIEICHRKPVSQFSDHALISEINAFSNLIALCPNHHWELDNGLLLLKELDAGLGVAPSDRSV</sequence>
<dbReference type="AlphaFoldDB" id="A0A1Z4JJH8"/>
<feature type="domain" description="HNH nuclease" evidence="1">
    <location>
        <begin position="154"/>
        <end position="206"/>
    </location>
</feature>
<evidence type="ECO:0000259" key="1">
    <source>
        <dbReference type="Pfam" id="PF13391"/>
    </source>
</evidence>
<keyword evidence="3" id="KW-1185">Reference proteome</keyword>
<dbReference type="Proteomes" id="UP000217895">
    <property type="component" value="Chromosome"/>
</dbReference>
<protein>
    <recommendedName>
        <fullName evidence="1">HNH nuclease domain-containing protein</fullName>
    </recommendedName>
</protein>
<dbReference type="CDD" id="cd00085">
    <property type="entry name" value="HNHc"/>
    <property type="match status" value="1"/>
</dbReference>
<dbReference type="InterPro" id="IPR003615">
    <property type="entry name" value="HNH_nuc"/>
</dbReference>
<proteinExistence type="predicted"/>
<evidence type="ECO:0000313" key="3">
    <source>
        <dbReference type="Proteomes" id="UP000217895"/>
    </source>
</evidence>
<dbReference type="EMBL" id="AP018203">
    <property type="protein sequence ID" value="BAY56838.1"/>
    <property type="molecule type" value="Genomic_DNA"/>
</dbReference>
<dbReference type="Pfam" id="PF13391">
    <property type="entry name" value="HNH_2"/>
    <property type="match status" value="1"/>
</dbReference>
<accession>A0A1Z4JJH8</accession>